<evidence type="ECO:0000256" key="6">
    <source>
        <dbReference type="ARBA" id="ARBA00023136"/>
    </source>
</evidence>
<feature type="transmembrane region" description="Helical" evidence="7">
    <location>
        <begin position="376"/>
        <end position="400"/>
    </location>
</feature>
<dbReference type="EMBL" id="AP028907">
    <property type="protein sequence ID" value="BES82333.1"/>
    <property type="molecule type" value="Genomic_DNA"/>
</dbReference>
<feature type="transmembrane region" description="Helical" evidence="7">
    <location>
        <begin position="407"/>
        <end position="431"/>
    </location>
</feature>
<keyword evidence="3" id="KW-1003">Cell membrane</keyword>
<evidence type="ECO:0000256" key="2">
    <source>
        <dbReference type="ARBA" id="ARBA00022448"/>
    </source>
</evidence>
<feature type="transmembrane region" description="Helical" evidence="7">
    <location>
        <begin position="69"/>
        <end position="90"/>
    </location>
</feature>
<dbReference type="GeneID" id="89289907"/>
<feature type="transmembrane region" description="Helical" evidence="7">
    <location>
        <begin position="334"/>
        <end position="356"/>
    </location>
</feature>
<name>A0ABM8IZF8_9CREN</name>
<evidence type="ECO:0000256" key="5">
    <source>
        <dbReference type="ARBA" id="ARBA00022989"/>
    </source>
</evidence>
<comment type="subcellular location">
    <subcellularLocation>
        <location evidence="1">Cell membrane</location>
        <topology evidence="1">Multi-pass membrane protein</topology>
    </subcellularLocation>
</comment>
<feature type="transmembrane region" description="Helical" evidence="7">
    <location>
        <begin position="437"/>
        <end position="457"/>
    </location>
</feature>
<feature type="transmembrane region" description="Helical" evidence="7">
    <location>
        <begin position="151"/>
        <end position="169"/>
    </location>
</feature>
<dbReference type="NCBIfam" id="TIGR00797">
    <property type="entry name" value="matE"/>
    <property type="match status" value="1"/>
</dbReference>
<dbReference type="PANTHER" id="PTHR43549">
    <property type="entry name" value="MULTIDRUG RESISTANCE PROTEIN YPNP-RELATED"/>
    <property type="match status" value="1"/>
</dbReference>
<gene>
    <name evidence="8" type="ORF">PABY_19000</name>
</gene>
<keyword evidence="9" id="KW-1185">Reference proteome</keyword>
<organism evidence="8 9">
    <name type="scientific">Pyrodictium abyssi</name>
    <dbReference type="NCBI Taxonomy" id="54256"/>
    <lineage>
        <taxon>Archaea</taxon>
        <taxon>Thermoproteota</taxon>
        <taxon>Thermoprotei</taxon>
        <taxon>Desulfurococcales</taxon>
        <taxon>Pyrodictiaceae</taxon>
        <taxon>Pyrodictium</taxon>
    </lineage>
</organism>
<evidence type="ECO:0000256" key="4">
    <source>
        <dbReference type="ARBA" id="ARBA00022692"/>
    </source>
</evidence>
<accession>A0ABM8IZF8</accession>
<feature type="transmembrane region" description="Helical" evidence="7">
    <location>
        <begin position="181"/>
        <end position="203"/>
    </location>
</feature>
<dbReference type="InterPro" id="IPR002528">
    <property type="entry name" value="MATE_fam"/>
</dbReference>
<proteinExistence type="predicted"/>
<evidence type="ECO:0000313" key="9">
    <source>
        <dbReference type="Proteomes" id="UP001341135"/>
    </source>
</evidence>
<protein>
    <submittedName>
        <fullName evidence="8">MATE family efflux transporter</fullName>
    </submittedName>
</protein>
<dbReference type="PIRSF" id="PIRSF006603">
    <property type="entry name" value="DinF"/>
    <property type="match status" value="1"/>
</dbReference>
<evidence type="ECO:0000256" key="7">
    <source>
        <dbReference type="SAM" id="Phobius"/>
    </source>
</evidence>
<reference evidence="8 9" key="1">
    <citation type="submission" date="2023-09" db="EMBL/GenBank/DDBJ databases">
        <title>Pyrofollis japonicus gen. nov. sp. nov., a novel member of the family Pyrodictiaceae isolated from the Iheya North hydrothermal field.</title>
        <authorList>
            <person name="Miyazaki U."/>
            <person name="Sanari M."/>
            <person name="Tame A."/>
            <person name="Kitajima M."/>
            <person name="Okamoto A."/>
            <person name="Sawayama S."/>
            <person name="Miyazaki J."/>
            <person name="Takai K."/>
            <person name="Nakagawa S."/>
        </authorList>
    </citation>
    <scope>NUCLEOTIDE SEQUENCE [LARGE SCALE GENOMIC DNA]</scope>
    <source>
        <strain evidence="8 9">AV2</strain>
    </source>
</reference>
<dbReference type="RefSeq" id="WP_338249557.1">
    <property type="nucleotide sequence ID" value="NZ_AP028907.1"/>
</dbReference>
<evidence type="ECO:0000256" key="3">
    <source>
        <dbReference type="ARBA" id="ARBA00022475"/>
    </source>
</evidence>
<feature type="transmembrane region" description="Helical" evidence="7">
    <location>
        <begin position="110"/>
        <end position="131"/>
    </location>
</feature>
<keyword evidence="4 7" id="KW-0812">Transmembrane</keyword>
<keyword evidence="2" id="KW-0813">Transport</keyword>
<keyword evidence="5 7" id="KW-1133">Transmembrane helix</keyword>
<evidence type="ECO:0000256" key="1">
    <source>
        <dbReference type="ARBA" id="ARBA00004651"/>
    </source>
</evidence>
<dbReference type="PANTHER" id="PTHR43549:SF2">
    <property type="entry name" value="MULTIDRUG RESISTANCE PROTEIN NORM-RELATED"/>
    <property type="match status" value="1"/>
</dbReference>
<keyword evidence="6 7" id="KW-0472">Membrane</keyword>
<dbReference type="InterPro" id="IPR052031">
    <property type="entry name" value="Membrane_Transporter-Flippase"/>
</dbReference>
<feature type="transmembrane region" description="Helical" evidence="7">
    <location>
        <begin position="29"/>
        <end position="49"/>
    </location>
</feature>
<feature type="transmembrane region" description="Helical" evidence="7">
    <location>
        <begin position="273"/>
        <end position="297"/>
    </location>
</feature>
<dbReference type="Pfam" id="PF01554">
    <property type="entry name" value="MatE"/>
    <property type="match status" value="2"/>
</dbReference>
<dbReference type="Proteomes" id="UP001341135">
    <property type="component" value="Chromosome"/>
</dbReference>
<feature type="transmembrane region" description="Helical" evidence="7">
    <location>
        <begin position="250"/>
        <end position="267"/>
    </location>
</feature>
<evidence type="ECO:0000313" key="8">
    <source>
        <dbReference type="EMBL" id="BES82333.1"/>
    </source>
</evidence>
<sequence length="474" mass="50534">MSDTTRHSKEEGLLSLRQRILEAPLMPTMLRLSAPLMIGNLVSSLYWLIDALWLGLLGVKQLSIPTLAYYPFLVVYAFIAGLSMAAVSLVSQTLGRGDKDEVIEVVNRVLGASLAIAVVAGLVGFAAAPLFIELLGVSSDMASAATTYLRVQFLALPFATLMYTFRLISSSLGDTRTPSTLLIVALLLNIVLDPLLIFGIWVFPRFEVLGAAIASLVSRLAISLVIVALMVRGFHGVRLAPRLMAPSRRVLAVMASVGLPVGLNSSVAHAAEYLLVGLVTRIDMLVGTVAALAAYTIGFRVLDVLRSVVDALSQGAAVVIGQSLGAGLEERAKAAVNTLTWLLLVVLSLSGLLFVYEGDGVAGLFTDDSLAIQETWRYLSVLGLSLPLLTFFMTAWSIAIATGKTKVITYIAIARAVLIRLPLAYILAFLVGMKSMGIWAAIAASNAAVGLLSMVWVTRGKWVEAAALRKYEAS</sequence>
<dbReference type="InterPro" id="IPR048279">
    <property type="entry name" value="MdtK-like"/>
</dbReference>
<feature type="transmembrane region" description="Helical" evidence="7">
    <location>
        <begin position="209"/>
        <end position="229"/>
    </location>
</feature>